<feature type="transmembrane region" description="Helical" evidence="1">
    <location>
        <begin position="130"/>
        <end position="152"/>
    </location>
</feature>
<protein>
    <submittedName>
        <fullName evidence="2">Uncharacterized protein</fullName>
    </submittedName>
</protein>
<name>A0ABS4NKM6_9BACL</name>
<organism evidence="2 3">
    <name type="scientific">Paenibacillus silagei</name>
    <dbReference type="NCBI Taxonomy" id="1670801"/>
    <lineage>
        <taxon>Bacteria</taxon>
        <taxon>Bacillati</taxon>
        <taxon>Bacillota</taxon>
        <taxon>Bacilli</taxon>
        <taxon>Bacillales</taxon>
        <taxon>Paenibacillaceae</taxon>
        <taxon>Paenibacillus</taxon>
    </lineage>
</organism>
<evidence type="ECO:0000313" key="3">
    <source>
        <dbReference type="Proteomes" id="UP000773462"/>
    </source>
</evidence>
<dbReference type="EMBL" id="JAGGLV010000002">
    <property type="protein sequence ID" value="MBP2110615.1"/>
    <property type="molecule type" value="Genomic_DNA"/>
</dbReference>
<dbReference type="RefSeq" id="WP_209869553.1">
    <property type="nucleotide sequence ID" value="NZ_JAGGLV010000002.1"/>
</dbReference>
<comment type="caution">
    <text evidence="2">The sequence shown here is derived from an EMBL/GenBank/DDBJ whole genome shotgun (WGS) entry which is preliminary data.</text>
</comment>
<keyword evidence="1" id="KW-1133">Transmembrane helix</keyword>
<proteinExistence type="predicted"/>
<keyword evidence="1" id="KW-0812">Transmembrane</keyword>
<feature type="transmembrane region" description="Helical" evidence="1">
    <location>
        <begin position="74"/>
        <end position="96"/>
    </location>
</feature>
<sequence>MIRRYRSTIILLALNVLCIFAVDISTIKYRLGKGTSGNGNPGIVVLILSLILLAIFLIHLVLKSIEYLRKLPPTISTIVIPALSLVSLVLMIFGQLNTISALEQSLNGFTNDEDSVVFRFGWINQYTNTLFYNGYILMFGISIAMLLSCLIVRMQSKPLHRQ</sequence>
<evidence type="ECO:0000256" key="1">
    <source>
        <dbReference type="SAM" id="Phobius"/>
    </source>
</evidence>
<feature type="transmembrane region" description="Helical" evidence="1">
    <location>
        <begin position="43"/>
        <end position="62"/>
    </location>
</feature>
<evidence type="ECO:0000313" key="2">
    <source>
        <dbReference type="EMBL" id="MBP2110615.1"/>
    </source>
</evidence>
<accession>A0ABS4NKM6</accession>
<feature type="transmembrane region" description="Helical" evidence="1">
    <location>
        <begin position="9"/>
        <end position="31"/>
    </location>
</feature>
<keyword evidence="1" id="KW-0472">Membrane</keyword>
<keyword evidence="3" id="KW-1185">Reference proteome</keyword>
<reference evidence="2 3" key="1">
    <citation type="submission" date="2021-03" db="EMBL/GenBank/DDBJ databases">
        <title>Genomic Encyclopedia of Type Strains, Phase IV (KMG-IV): sequencing the most valuable type-strain genomes for metagenomic binning, comparative biology and taxonomic classification.</title>
        <authorList>
            <person name="Goeker M."/>
        </authorList>
    </citation>
    <scope>NUCLEOTIDE SEQUENCE [LARGE SCALE GENOMIC DNA]</scope>
    <source>
        <strain evidence="2 3">DSM 101953</strain>
    </source>
</reference>
<gene>
    <name evidence="2" type="ORF">J2Z70_000755</name>
</gene>
<dbReference type="Proteomes" id="UP000773462">
    <property type="component" value="Unassembled WGS sequence"/>
</dbReference>